<feature type="active site" description="Proton donor" evidence="2">
    <location>
        <position position="37"/>
    </location>
</feature>
<dbReference type="GO" id="GO:0008664">
    <property type="term" value="F:RNA 2',3'-cyclic 3'-phosphodiesterase activity"/>
    <property type="evidence" value="ECO:0007669"/>
    <property type="project" value="UniProtKB-EC"/>
</dbReference>
<dbReference type="InterPro" id="IPR004175">
    <property type="entry name" value="RNA_CPDase"/>
</dbReference>
<evidence type="ECO:0000313" key="4">
    <source>
        <dbReference type="Proteomes" id="UP000554286"/>
    </source>
</evidence>
<dbReference type="GO" id="GO:0016874">
    <property type="term" value="F:ligase activity"/>
    <property type="evidence" value="ECO:0007669"/>
    <property type="project" value="UniProtKB-KW"/>
</dbReference>
<feature type="short sequence motif" description="HXTX 1" evidence="2">
    <location>
        <begin position="37"/>
        <end position="40"/>
    </location>
</feature>
<dbReference type="Pfam" id="PF13563">
    <property type="entry name" value="2_5_RNA_ligase2"/>
    <property type="match status" value="1"/>
</dbReference>
<accession>A0A7W6W9F1</accession>
<protein>
    <recommendedName>
        <fullName evidence="2">RNA 2',3'-cyclic phosphodiesterase</fullName>
        <shortName evidence="2">RNA 2',3'-CPDase</shortName>
        <ecNumber evidence="2">3.1.4.58</ecNumber>
    </recommendedName>
</protein>
<dbReference type="EMBL" id="JACIGK010000010">
    <property type="protein sequence ID" value="MBB4266060.1"/>
    <property type="molecule type" value="Genomic_DNA"/>
</dbReference>
<comment type="function">
    <text evidence="2">Hydrolyzes RNA 2',3'-cyclic phosphodiester to an RNA 2'-phosphomonoester.</text>
</comment>
<dbReference type="PANTHER" id="PTHR35561">
    <property type="entry name" value="RNA 2',3'-CYCLIC PHOSPHODIESTERASE"/>
    <property type="match status" value="1"/>
</dbReference>
<reference evidence="3 4" key="1">
    <citation type="submission" date="2020-08" db="EMBL/GenBank/DDBJ databases">
        <title>Genome sequencing of Purple Non-Sulfur Bacteria from various extreme environments.</title>
        <authorList>
            <person name="Mayer M."/>
        </authorList>
    </citation>
    <scope>NUCLEOTIDE SEQUENCE [LARGE SCALE GENOMIC DNA]</scope>
    <source>
        <strain evidence="3 4">JA131</strain>
    </source>
</reference>
<keyword evidence="1 2" id="KW-0378">Hydrolase</keyword>
<dbReference type="AlphaFoldDB" id="A0A7W6W9F1"/>
<name>A0A7W6W9F1_9PROT</name>
<gene>
    <name evidence="3" type="ORF">GGD89_001686</name>
</gene>
<dbReference type="Proteomes" id="UP000554286">
    <property type="component" value="Unassembled WGS sequence"/>
</dbReference>
<dbReference type="Gene3D" id="3.90.1140.10">
    <property type="entry name" value="Cyclic phosphodiesterase"/>
    <property type="match status" value="1"/>
</dbReference>
<keyword evidence="4" id="KW-1185">Reference proteome</keyword>
<dbReference type="NCBIfam" id="TIGR02258">
    <property type="entry name" value="2_5_ligase"/>
    <property type="match status" value="1"/>
</dbReference>
<keyword evidence="3" id="KW-0436">Ligase</keyword>
<feature type="active site" description="Proton acceptor" evidence="2">
    <location>
        <position position="121"/>
    </location>
</feature>
<evidence type="ECO:0000256" key="2">
    <source>
        <dbReference type="HAMAP-Rule" id="MF_01940"/>
    </source>
</evidence>
<feature type="short sequence motif" description="HXTX 2" evidence="2">
    <location>
        <begin position="121"/>
        <end position="124"/>
    </location>
</feature>
<sequence>MMRLFVALAPPPELRATLAGMALGLPGARWVAADNLHLTLCFIGEVSPAEAEDLDGALSALRAPAVEVRLGGIGTFGQGRRVHALWVGAARTPALVHLQKAVERAVTRAGFTPERRKFTPHVTLARLRGADRGRLEGFIGGHNDRPFPAFTAEAVTLYRSHLTHDGAHYEPLADYPLEGGPLESGGVA</sequence>
<dbReference type="InterPro" id="IPR009097">
    <property type="entry name" value="Cyclic_Pdiesterase"/>
</dbReference>
<evidence type="ECO:0000313" key="3">
    <source>
        <dbReference type="EMBL" id="MBB4266060.1"/>
    </source>
</evidence>
<dbReference type="HAMAP" id="MF_01940">
    <property type="entry name" value="RNA_CPDase"/>
    <property type="match status" value="1"/>
</dbReference>
<organism evidence="3 4">
    <name type="scientific">Roseospira visakhapatnamensis</name>
    <dbReference type="NCBI Taxonomy" id="390880"/>
    <lineage>
        <taxon>Bacteria</taxon>
        <taxon>Pseudomonadati</taxon>
        <taxon>Pseudomonadota</taxon>
        <taxon>Alphaproteobacteria</taxon>
        <taxon>Rhodospirillales</taxon>
        <taxon>Rhodospirillaceae</taxon>
        <taxon>Roseospira</taxon>
    </lineage>
</organism>
<comment type="catalytic activity">
    <reaction evidence="2">
        <text>a 3'-end 2',3'-cyclophospho-ribonucleotide-RNA + H2O = a 3'-end 2'-phospho-ribonucleotide-RNA + H(+)</text>
        <dbReference type="Rhea" id="RHEA:11828"/>
        <dbReference type="Rhea" id="RHEA-COMP:10464"/>
        <dbReference type="Rhea" id="RHEA-COMP:17353"/>
        <dbReference type="ChEBI" id="CHEBI:15377"/>
        <dbReference type="ChEBI" id="CHEBI:15378"/>
        <dbReference type="ChEBI" id="CHEBI:83064"/>
        <dbReference type="ChEBI" id="CHEBI:173113"/>
        <dbReference type="EC" id="3.1.4.58"/>
    </reaction>
</comment>
<dbReference type="EC" id="3.1.4.58" evidence="2"/>
<proteinExistence type="inferred from homology"/>
<dbReference type="PANTHER" id="PTHR35561:SF1">
    <property type="entry name" value="RNA 2',3'-CYCLIC PHOSPHODIESTERASE"/>
    <property type="match status" value="1"/>
</dbReference>
<comment type="caution">
    <text evidence="3">The sequence shown here is derived from an EMBL/GenBank/DDBJ whole genome shotgun (WGS) entry which is preliminary data.</text>
</comment>
<comment type="similarity">
    <text evidence="2">Belongs to the 2H phosphoesterase superfamily. ThpR family.</text>
</comment>
<dbReference type="SUPFAM" id="SSF55144">
    <property type="entry name" value="LigT-like"/>
    <property type="match status" value="1"/>
</dbReference>
<dbReference type="GO" id="GO:0004113">
    <property type="term" value="F:2',3'-cyclic-nucleotide 3'-phosphodiesterase activity"/>
    <property type="evidence" value="ECO:0007669"/>
    <property type="project" value="InterPro"/>
</dbReference>
<evidence type="ECO:0000256" key="1">
    <source>
        <dbReference type="ARBA" id="ARBA00022801"/>
    </source>
</evidence>